<comment type="caution">
    <text evidence="2">The sequence shown here is derived from an EMBL/GenBank/DDBJ whole genome shotgun (WGS) entry which is preliminary data.</text>
</comment>
<name>A0A1F6D696_HANXR</name>
<dbReference type="GO" id="GO:0006779">
    <property type="term" value="P:porphyrin-containing compound biosynthetic process"/>
    <property type="evidence" value="ECO:0007669"/>
    <property type="project" value="InterPro"/>
</dbReference>
<protein>
    <recommendedName>
        <fullName evidence="1">Uroporphyrinogen decarboxylase (URO-D) domain-containing protein</fullName>
    </recommendedName>
</protein>
<dbReference type="Pfam" id="PF01208">
    <property type="entry name" value="URO-D"/>
    <property type="match status" value="1"/>
</dbReference>
<dbReference type="PANTHER" id="PTHR47099:SF1">
    <property type="entry name" value="METHYLCOBAMIDE:COM METHYLTRANSFERASE MTBA"/>
    <property type="match status" value="1"/>
</dbReference>
<reference evidence="2 3" key="1">
    <citation type="journal article" date="2016" name="Nat. Commun.">
        <title>Thousands of microbial genomes shed light on interconnected biogeochemical processes in an aquifer system.</title>
        <authorList>
            <person name="Anantharaman K."/>
            <person name="Brown C.T."/>
            <person name="Hug L.A."/>
            <person name="Sharon I."/>
            <person name="Castelle C.J."/>
            <person name="Probst A.J."/>
            <person name="Thomas B.C."/>
            <person name="Singh A."/>
            <person name="Wilkins M.J."/>
            <person name="Karaoz U."/>
            <person name="Brodie E.L."/>
            <person name="Williams K.H."/>
            <person name="Hubbard S.S."/>
            <person name="Banfield J.F."/>
        </authorList>
    </citation>
    <scope>NUCLEOTIDE SEQUENCE [LARGE SCALE GENOMIC DNA]</scope>
    <source>
        <strain evidence="3">RIFCSPLOWO2_12_FULL_64_10</strain>
    </source>
</reference>
<dbReference type="InterPro" id="IPR000257">
    <property type="entry name" value="Uroporphyrinogen_deCOase"/>
</dbReference>
<dbReference type="Gene3D" id="3.20.20.210">
    <property type="match status" value="1"/>
</dbReference>
<organism evidence="2 3">
    <name type="scientific">Handelsmanbacteria sp. (strain RIFCSPLOWO2_12_FULL_64_10)</name>
    <dbReference type="NCBI Taxonomy" id="1817868"/>
    <lineage>
        <taxon>Bacteria</taxon>
        <taxon>Candidatus Handelsmaniibacteriota</taxon>
    </lineage>
</organism>
<dbReference type="Proteomes" id="UP000178606">
    <property type="component" value="Unassembled WGS sequence"/>
</dbReference>
<dbReference type="EMBL" id="MFKF01000023">
    <property type="protein sequence ID" value="OGG56840.1"/>
    <property type="molecule type" value="Genomic_DNA"/>
</dbReference>
<evidence type="ECO:0000313" key="2">
    <source>
        <dbReference type="EMBL" id="OGG56840.1"/>
    </source>
</evidence>
<dbReference type="AlphaFoldDB" id="A0A1F6D696"/>
<sequence length="364" mass="40105">MTSRERVLTVLNGGIPDRAPIGGGAPAISDLNDQVRSSLNGADPADHLGVDVRSVSFEAGVRETDLARYLKQLPAEAWLGDVETLLGYAEWGYVPPTAQRGHQEVNPLGEVQTLDEMKRFIFPDLTAERRYQDLKAKVTALHDRGLAVVGRPPRLGGVIFEAAWRLRGFEAFFIDLVARPDLAAYLLDQMTFFNRINAGVLAGAGVDAIYLGDDIGEPTRMLISPDLWRHFIKPRMAQIIAAARFVNPAVHILYHSDGYVLPIVRDLVSIGVTALHPVQPDCMDPLLVRARAGGRLTLWGTIGVQTAMLYASPQAIRQEVKRRMETLGENGGLVLAPAYDLEPGVPWDNLVAFFDAVNEYGWYR</sequence>
<accession>A0A1F6D696</accession>
<feature type="domain" description="Uroporphyrinogen decarboxylase (URO-D)" evidence="1">
    <location>
        <begin position="167"/>
        <end position="360"/>
    </location>
</feature>
<dbReference type="SUPFAM" id="SSF51726">
    <property type="entry name" value="UROD/MetE-like"/>
    <property type="match status" value="1"/>
</dbReference>
<dbReference type="InterPro" id="IPR038071">
    <property type="entry name" value="UROD/MetE-like_sf"/>
</dbReference>
<dbReference type="GO" id="GO:0004853">
    <property type="term" value="F:uroporphyrinogen decarboxylase activity"/>
    <property type="evidence" value="ECO:0007669"/>
    <property type="project" value="InterPro"/>
</dbReference>
<proteinExistence type="predicted"/>
<dbReference type="InterPro" id="IPR052024">
    <property type="entry name" value="Methanogen_methyltrans"/>
</dbReference>
<gene>
    <name evidence="2" type="ORF">A3F84_10620</name>
</gene>
<evidence type="ECO:0000313" key="3">
    <source>
        <dbReference type="Proteomes" id="UP000178606"/>
    </source>
</evidence>
<dbReference type="PANTHER" id="PTHR47099">
    <property type="entry name" value="METHYLCOBAMIDE:COM METHYLTRANSFERASE MTBA"/>
    <property type="match status" value="1"/>
</dbReference>
<evidence type="ECO:0000259" key="1">
    <source>
        <dbReference type="Pfam" id="PF01208"/>
    </source>
</evidence>